<organism evidence="5 6">
    <name type="scientific">Heracleum sosnowskyi</name>
    <dbReference type="NCBI Taxonomy" id="360622"/>
    <lineage>
        <taxon>Eukaryota</taxon>
        <taxon>Viridiplantae</taxon>
        <taxon>Streptophyta</taxon>
        <taxon>Embryophyta</taxon>
        <taxon>Tracheophyta</taxon>
        <taxon>Spermatophyta</taxon>
        <taxon>Magnoliopsida</taxon>
        <taxon>eudicotyledons</taxon>
        <taxon>Gunneridae</taxon>
        <taxon>Pentapetalae</taxon>
        <taxon>asterids</taxon>
        <taxon>campanulids</taxon>
        <taxon>Apiales</taxon>
        <taxon>Apiaceae</taxon>
        <taxon>Apioideae</taxon>
        <taxon>apioid superclade</taxon>
        <taxon>Tordylieae</taxon>
        <taxon>Tordyliinae</taxon>
        <taxon>Heracleum</taxon>
    </lineage>
</organism>
<dbReference type="Gene3D" id="3.50.50.60">
    <property type="entry name" value="FAD/NAD(P)-binding domain"/>
    <property type="match status" value="1"/>
</dbReference>
<evidence type="ECO:0000313" key="6">
    <source>
        <dbReference type="Proteomes" id="UP001237642"/>
    </source>
</evidence>
<accession>A0AAD8MH53</accession>
<evidence type="ECO:0000256" key="2">
    <source>
        <dbReference type="ARBA" id="ARBA00022630"/>
    </source>
</evidence>
<dbReference type="Proteomes" id="UP001237642">
    <property type="component" value="Unassembled WGS sequence"/>
</dbReference>
<dbReference type="GO" id="GO:0016614">
    <property type="term" value="F:oxidoreductase activity, acting on CH-OH group of donors"/>
    <property type="evidence" value="ECO:0007669"/>
    <property type="project" value="InterPro"/>
</dbReference>
<dbReference type="Gene3D" id="3.30.410.40">
    <property type="match status" value="1"/>
</dbReference>
<gene>
    <name evidence="5" type="ORF">POM88_028870</name>
</gene>
<proteinExistence type="predicted"/>
<keyword evidence="6" id="KW-1185">Reference proteome</keyword>
<reference evidence="5" key="1">
    <citation type="submission" date="2023-02" db="EMBL/GenBank/DDBJ databases">
        <title>Genome of toxic invasive species Heracleum sosnowskyi carries increased number of genes despite the absence of recent whole-genome duplications.</title>
        <authorList>
            <person name="Schelkunov M."/>
            <person name="Shtratnikova V."/>
            <person name="Makarenko M."/>
            <person name="Klepikova A."/>
            <person name="Omelchenko D."/>
            <person name="Novikova G."/>
            <person name="Obukhova E."/>
            <person name="Bogdanov V."/>
            <person name="Penin A."/>
            <person name="Logacheva M."/>
        </authorList>
    </citation>
    <scope>NUCLEOTIDE SEQUENCE</scope>
    <source>
        <strain evidence="5">Hsosn_3</strain>
        <tissue evidence="5">Leaf</tissue>
    </source>
</reference>
<dbReference type="Pfam" id="PF05199">
    <property type="entry name" value="GMC_oxred_C"/>
    <property type="match status" value="1"/>
</dbReference>
<dbReference type="InterPro" id="IPR036188">
    <property type="entry name" value="FAD/NAD-bd_sf"/>
</dbReference>
<protein>
    <recommendedName>
        <fullName evidence="4">Glucose-methanol-choline oxidoreductase C-terminal domain-containing protein</fullName>
    </recommendedName>
</protein>
<feature type="domain" description="Glucose-methanol-choline oxidoreductase C-terminal" evidence="4">
    <location>
        <begin position="58"/>
        <end position="124"/>
    </location>
</feature>
<dbReference type="InterPro" id="IPR051871">
    <property type="entry name" value="GMC_Oxidoreductase-Related"/>
</dbReference>
<dbReference type="PANTHER" id="PTHR45968">
    <property type="entry name" value="OSJNBA0019K04.7 PROTEIN"/>
    <property type="match status" value="1"/>
</dbReference>
<dbReference type="AlphaFoldDB" id="A0AAD8MH53"/>
<dbReference type="InterPro" id="IPR007867">
    <property type="entry name" value="GMC_OxRtase_C"/>
</dbReference>
<keyword evidence="3" id="KW-0274">FAD</keyword>
<comment type="cofactor">
    <cofactor evidence="1">
        <name>FAD</name>
        <dbReference type="ChEBI" id="CHEBI:57692"/>
    </cofactor>
</comment>
<name>A0AAD8MH53_9APIA</name>
<dbReference type="EMBL" id="JAUIZM010000007">
    <property type="protein sequence ID" value="KAK1372677.1"/>
    <property type="molecule type" value="Genomic_DNA"/>
</dbReference>
<evidence type="ECO:0000313" key="5">
    <source>
        <dbReference type="EMBL" id="KAK1372677.1"/>
    </source>
</evidence>
<sequence>MVGQGMADNPMNALIIPSKEPLEISPPQTVGITQFGSYVEALSGIIESRRLVEVCTGNENSDTEQFCKDTVMSIWHYHGGCHVNKVVDHDYKVLRVDALRVIDGSTFSFDSPGTNPQATVMMLGRYIGQRILQER</sequence>
<reference evidence="5" key="2">
    <citation type="submission" date="2023-05" db="EMBL/GenBank/DDBJ databases">
        <authorList>
            <person name="Schelkunov M.I."/>
        </authorList>
    </citation>
    <scope>NUCLEOTIDE SEQUENCE</scope>
    <source>
        <strain evidence="5">Hsosn_3</strain>
        <tissue evidence="5">Leaf</tissue>
    </source>
</reference>
<evidence type="ECO:0000256" key="1">
    <source>
        <dbReference type="ARBA" id="ARBA00001974"/>
    </source>
</evidence>
<keyword evidence="2" id="KW-0285">Flavoprotein</keyword>
<evidence type="ECO:0000259" key="4">
    <source>
        <dbReference type="Pfam" id="PF05199"/>
    </source>
</evidence>
<comment type="caution">
    <text evidence="5">The sequence shown here is derived from an EMBL/GenBank/DDBJ whole genome shotgun (WGS) entry which is preliminary data.</text>
</comment>
<dbReference type="SUPFAM" id="SSF51905">
    <property type="entry name" value="FAD/NAD(P)-binding domain"/>
    <property type="match status" value="1"/>
</dbReference>
<dbReference type="PANTHER" id="PTHR45968:SF3">
    <property type="entry name" value="OS04G0573100 PROTEIN"/>
    <property type="match status" value="1"/>
</dbReference>
<evidence type="ECO:0000256" key="3">
    <source>
        <dbReference type="ARBA" id="ARBA00022827"/>
    </source>
</evidence>